<keyword evidence="3" id="KW-1185">Reference proteome</keyword>
<gene>
    <name evidence="2" type="ORF">K452DRAFT_63855</name>
</gene>
<feature type="region of interest" description="Disordered" evidence="1">
    <location>
        <begin position="76"/>
        <end position="98"/>
    </location>
</feature>
<dbReference type="AlphaFoldDB" id="A0A6A6B703"/>
<evidence type="ECO:0000313" key="2">
    <source>
        <dbReference type="EMBL" id="KAF2139666.1"/>
    </source>
</evidence>
<dbReference type="GeneID" id="54304455"/>
<evidence type="ECO:0000313" key="3">
    <source>
        <dbReference type="Proteomes" id="UP000799438"/>
    </source>
</evidence>
<accession>A0A6A6B703</accession>
<organism evidence="2 3">
    <name type="scientific">Aplosporella prunicola CBS 121167</name>
    <dbReference type="NCBI Taxonomy" id="1176127"/>
    <lineage>
        <taxon>Eukaryota</taxon>
        <taxon>Fungi</taxon>
        <taxon>Dikarya</taxon>
        <taxon>Ascomycota</taxon>
        <taxon>Pezizomycotina</taxon>
        <taxon>Dothideomycetes</taxon>
        <taxon>Dothideomycetes incertae sedis</taxon>
        <taxon>Botryosphaeriales</taxon>
        <taxon>Aplosporellaceae</taxon>
        <taxon>Aplosporella</taxon>
    </lineage>
</organism>
<dbReference type="RefSeq" id="XP_033395379.1">
    <property type="nucleotide sequence ID" value="XM_033546948.1"/>
</dbReference>
<evidence type="ECO:0000256" key="1">
    <source>
        <dbReference type="SAM" id="MobiDB-lite"/>
    </source>
</evidence>
<name>A0A6A6B703_9PEZI</name>
<sequence length="98" mass="10512">MILRRRVESRGVGVGVVVVWWSSASRSILGGDAAAFVCARRSRGLAEGARCLPCLQPRHPSYCVLGRIRQSVSHVKPPGEDCPRDAVIPSTHHTLAGA</sequence>
<dbReference type="Proteomes" id="UP000799438">
    <property type="component" value="Unassembled WGS sequence"/>
</dbReference>
<protein>
    <submittedName>
        <fullName evidence="2">Uncharacterized protein</fullName>
    </submittedName>
</protein>
<dbReference type="EMBL" id="ML995492">
    <property type="protein sequence ID" value="KAF2139666.1"/>
    <property type="molecule type" value="Genomic_DNA"/>
</dbReference>
<reference evidence="2" key="1">
    <citation type="journal article" date="2020" name="Stud. Mycol.">
        <title>101 Dothideomycetes genomes: a test case for predicting lifestyles and emergence of pathogens.</title>
        <authorList>
            <person name="Haridas S."/>
            <person name="Albert R."/>
            <person name="Binder M."/>
            <person name="Bloem J."/>
            <person name="Labutti K."/>
            <person name="Salamov A."/>
            <person name="Andreopoulos B."/>
            <person name="Baker S."/>
            <person name="Barry K."/>
            <person name="Bills G."/>
            <person name="Bluhm B."/>
            <person name="Cannon C."/>
            <person name="Castanera R."/>
            <person name="Culley D."/>
            <person name="Daum C."/>
            <person name="Ezra D."/>
            <person name="Gonzalez J."/>
            <person name="Henrissat B."/>
            <person name="Kuo A."/>
            <person name="Liang C."/>
            <person name="Lipzen A."/>
            <person name="Lutzoni F."/>
            <person name="Magnuson J."/>
            <person name="Mondo S."/>
            <person name="Nolan M."/>
            <person name="Ohm R."/>
            <person name="Pangilinan J."/>
            <person name="Park H.-J."/>
            <person name="Ramirez L."/>
            <person name="Alfaro M."/>
            <person name="Sun H."/>
            <person name="Tritt A."/>
            <person name="Yoshinaga Y."/>
            <person name="Zwiers L.-H."/>
            <person name="Turgeon B."/>
            <person name="Goodwin S."/>
            <person name="Spatafora J."/>
            <person name="Crous P."/>
            <person name="Grigoriev I."/>
        </authorList>
    </citation>
    <scope>NUCLEOTIDE SEQUENCE</scope>
    <source>
        <strain evidence="2">CBS 121167</strain>
    </source>
</reference>
<proteinExistence type="predicted"/>